<keyword evidence="1" id="KW-0808">Transferase</keyword>
<evidence type="ECO:0000313" key="9">
    <source>
        <dbReference type="Proteomes" id="UP001187415"/>
    </source>
</evidence>
<dbReference type="Proteomes" id="UP001187415">
    <property type="component" value="Unassembled WGS sequence"/>
</dbReference>
<keyword evidence="5" id="KW-0378">Hydrolase</keyword>
<evidence type="ECO:0000256" key="5">
    <source>
        <dbReference type="ARBA" id="ARBA00022801"/>
    </source>
</evidence>
<dbReference type="GO" id="GO:0016787">
    <property type="term" value="F:hydrolase activity"/>
    <property type="evidence" value="ECO:0007669"/>
    <property type="project" value="UniProtKB-KW"/>
</dbReference>
<dbReference type="InterPro" id="IPR040643">
    <property type="entry name" value="MLVIN_C"/>
</dbReference>
<name>A0AA88MRZ6_CHASR</name>
<sequence>MYMRMRERHNSKLSPFEILFAHPPYVGLNPETRAHPSSTLCENDMLQYCKSLSTAVSQISQQVKAALPSPAETTLHPFKPGDWVIVRELRPKHWKSRKWNGSFQVLLTTHTAVKVAERATWIHATHCKKVPEPEDNFSTAVHDAHRRAKASREPGSQSEEKTH</sequence>
<accession>A0AA88MRZ6</accession>
<protein>
    <recommendedName>
        <fullName evidence="7">Murine leukemia virus integrase C-terminal domain-containing protein</fullName>
    </recommendedName>
</protein>
<dbReference type="GO" id="GO:0016779">
    <property type="term" value="F:nucleotidyltransferase activity"/>
    <property type="evidence" value="ECO:0007669"/>
    <property type="project" value="UniProtKB-KW"/>
</dbReference>
<dbReference type="Pfam" id="PF18697">
    <property type="entry name" value="MLVIN_C"/>
    <property type="match status" value="1"/>
</dbReference>
<feature type="domain" description="Murine leukemia virus integrase C-terminal" evidence="7">
    <location>
        <begin position="76"/>
        <end position="130"/>
    </location>
</feature>
<reference evidence="8" key="1">
    <citation type="submission" date="2023-07" db="EMBL/GenBank/DDBJ databases">
        <title>Chromosome-level Genome Assembly of Striped Snakehead (Channa striata).</title>
        <authorList>
            <person name="Liu H."/>
        </authorList>
    </citation>
    <scope>NUCLEOTIDE SEQUENCE</scope>
    <source>
        <strain evidence="8">Gz</strain>
        <tissue evidence="8">Muscle</tissue>
    </source>
</reference>
<dbReference type="EMBL" id="JAUPFM010000008">
    <property type="protein sequence ID" value="KAK2843945.1"/>
    <property type="molecule type" value="Genomic_DNA"/>
</dbReference>
<dbReference type="AlphaFoldDB" id="A0AA88MRZ6"/>
<evidence type="ECO:0000256" key="2">
    <source>
        <dbReference type="ARBA" id="ARBA00022695"/>
    </source>
</evidence>
<dbReference type="GO" id="GO:0004519">
    <property type="term" value="F:endonuclease activity"/>
    <property type="evidence" value="ECO:0007669"/>
    <property type="project" value="UniProtKB-KW"/>
</dbReference>
<keyword evidence="9" id="KW-1185">Reference proteome</keyword>
<evidence type="ECO:0000313" key="8">
    <source>
        <dbReference type="EMBL" id="KAK2843945.1"/>
    </source>
</evidence>
<evidence type="ECO:0000256" key="6">
    <source>
        <dbReference type="SAM" id="MobiDB-lite"/>
    </source>
</evidence>
<proteinExistence type="predicted"/>
<keyword evidence="3" id="KW-0540">Nuclease</keyword>
<dbReference type="Gene3D" id="2.30.30.850">
    <property type="match status" value="1"/>
</dbReference>
<evidence type="ECO:0000256" key="3">
    <source>
        <dbReference type="ARBA" id="ARBA00022722"/>
    </source>
</evidence>
<evidence type="ECO:0000256" key="1">
    <source>
        <dbReference type="ARBA" id="ARBA00022679"/>
    </source>
</evidence>
<feature type="region of interest" description="Disordered" evidence="6">
    <location>
        <begin position="132"/>
        <end position="163"/>
    </location>
</feature>
<evidence type="ECO:0000256" key="4">
    <source>
        <dbReference type="ARBA" id="ARBA00022759"/>
    </source>
</evidence>
<gene>
    <name evidence="8" type="ORF">Q5P01_010604</name>
</gene>
<keyword evidence="4" id="KW-0255">Endonuclease</keyword>
<evidence type="ECO:0000259" key="7">
    <source>
        <dbReference type="Pfam" id="PF18697"/>
    </source>
</evidence>
<keyword evidence="2" id="KW-0548">Nucleotidyltransferase</keyword>
<comment type="caution">
    <text evidence="8">The sequence shown here is derived from an EMBL/GenBank/DDBJ whole genome shotgun (WGS) entry which is preliminary data.</text>
</comment>
<organism evidence="8 9">
    <name type="scientific">Channa striata</name>
    <name type="common">Snakehead murrel</name>
    <name type="synonym">Ophicephalus striatus</name>
    <dbReference type="NCBI Taxonomy" id="64152"/>
    <lineage>
        <taxon>Eukaryota</taxon>
        <taxon>Metazoa</taxon>
        <taxon>Chordata</taxon>
        <taxon>Craniata</taxon>
        <taxon>Vertebrata</taxon>
        <taxon>Euteleostomi</taxon>
        <taxon>Actinopterygii</taxon>
        <taxon>Neopterygii</taxon>
        <taxon>Teleostei</taxon>
        <taxon>Neoteleostei</taxon>
        <taxon>Acanthomorphata</taxon>
        <taxon>Anabantaria</taxon>
        <taxon>Anabantiformes</taxon>
        <taxon>Channoidei</taxon>
        <taxon>Channidae</taxon>
        <taxon>Channa</taxon>
    </lineage>
</organism>